<proteinExistence type="predicted"/>
<gene>
    <name evidence="1" type="ORF">SAMN05444484_1011373</name>
</gene>
<reference evidence="2" key="1">
    <citation type="submission" date="2016-11" db="EMBL/GenBank/DDBJ databases">
        <authorList>
            <person name="Varghese N."/>
            <person name="Submissions S."/>
        </authorList>
    </citation>
    <scope>NUCLEOTIDE SEQUENCE [LARGE SCALE GENOMIC DNA]</scope>
    <source>
        <strain evidence="2">DSM 24724</strain>
    </source>
</reference>
<evidence type="ECO:0000313" key="1">
    <source>
        <dbReference type="EMBL" id="SHL40228.1"/>
    </source>
</evidence>
<dbReference type="OrthoDB" id="1359387at2"/>
<protein>
    <submittedName>
        <fullName evidence="1">Uncharacterized protein</fullName>
    </submittedName>
</protein>
<dbReference type="Proteomes" id="UP000184028">
    <property type="component" value="Unassembled WGS sequence"/>
</dbReference>
<name>A0A1M7AC32_9FLAO</name>
<accession>A0A1M7AC32</accession>
<dbReference type="RefSeq" id="WP_068840868.1">
    <property type="nucleotide sequence ID" value="NZ_FRBT01000001.1"/>
</dbReference>
<sequence length="166" mass="18402">MSQQYYKGTDGNFYPVKNQGFQAPFKQSYNQPQQQQQPIFKKSGAVYSKIRNGNFEGDTIVNAWRKTRFGLMKATVAPYSGQGGKGLEIVNSQGKSGNQDKEYQKMICTITNDSAGTNTTYHVLMNLKTQVIVIKDLGLCITPNGSGVTKSGKRVTGYFGKNYKSK</sequence>
<organism evidence="1 2">
    <name type="scientific">Flavobacterium chilense</name>
    <dbReference type="NCBI Taxonomy" id="946677"/>
    <lineage>
        <taxon>Bacteria</taxon>
        <taxon>Pseudomonadati</taxon>
        <taxon>Bacteroidota</taxon>
        <taxon>Flavobacteriia</taxon>
        <taxon>Flavobacteriales</taxon>
        <taxon>Flavobacteriaceae</taxon>
        <taxon>Flavobacterium</taxon>
    </lineage>
</organism>
<dbReference type="AlphaFoldDB" id="A0A1M7AC32"/>
<keyword evidence="2" id="KW-1185">Reference proteome</keyword>
<evidence type="ECO:0000313" key="2">
    <source>
        <dbReference type="Proteomes" id="UP000184028"/>
    </source>
</evidence>
<dbReference type="STRING" id="946677.SAMN05444484_1011373"/>
<dbReference type="EMBL" id="FRBT01000001">
    <property type="protein sequence ID" value="SHL40228.1"/>
    <property type="molecule type" value="Genomic_DNA"/>
</dbReference>